<keyword evidence="6" id="KW-0804">Transcription</keyword>
<proteinExistence type="predicted"/>
<evidence type="ECO:0000256" key="2">
    <source>
        <dbReference type="ARBA" id="ARBA00022737"/>
    </source>
</evidence>
<keyword evidence="1" id="KW-0479">Metal-binding</keyword>
<evidence type="ECO:0000256" key="7">
    <source>
        <dbReference type="PROSITE-ProRule" id="PRU00042"/>
    </source>
</evidence>
<keyword evidence="2" id="KW-0677">Repeat</keyword>
<evidence type="ECO:0000256" key="1">
    <source>
        <dbReference type="ARBA" id="ARBA00022723"/>
    </source>
</evidence>
<gene>
    <name evidence="9" type="ORF">CARUB_v10018835mg</name>
</gene>
<evidence type="ECO:0000256" key="4">
    <source>
        <dbReference type="ARBA" id="ARBA00022833"/>
    </source>
</evidence>
<dbReference type="GO" id="GO:0008270">
    <property type="term" value="F:zinc ion binding"/>
    <property type="evidence" value="ECO:0007669"/>
    <property type="project" value="UniProtKB-KW"/>
</dbReference>
<accession>R0H212</accession>
<keyword evidence="5" id="KW-0805">Transcription regulation</keyword>
<evidence type="ECO:0000256" key="5">
    <source>
        <dbReference type="ARBA" id="ARBA00023015"/>
    </source>
</evidence>
<dbReference type="EMBL" id="KB870809">
    <property type="protein sequence ID" value="EOA23304.1"/>
    <property type="molecule type" value="Genomic_DNA"/>
</dbReference>
<feature type="domain" description="C2H2-type" evidence="8">
    <location>
        <begin position="121"/>
        <end position="143"/>
    </location>
</feature>
<dbReference type="InterPro" id="IPR044653">
    <property type="entry name" value="AZF1/2/3-like"/>
</dbReference>
<dbReference type="SUPFAM" id="SSF57667">
    <property type="entry name" value="beta-beta-alpha zinc fingers"/>
    <property type="match status" value="1"/>
</dbReference>
<dbReference type="GO" id="GO:0005634">
    <property type="term" value="C:nucleus"/>
    <property type="evidence" value="ECO:0007669"/>
    <property type="project" value="TreeGrafter"/>
</dbReference>
<keyword evidence="10" id="KW-1185">Reference proteome</keyword>
<dbReference type="SMART" id="SM00355">
    <property type="entry name" value="ZnF_C2H2"/>
    <property type="match status" value="3"/>
</dbReference>
<dbReference type="Proteomes" id="UP000029121">
    <property type="component" value="Unassembled WGS sequence"/>
</dbReference>
<dbReference type="PROSITE" id="PS50157">
    <property type="entry name" value="ZINC_FINGER_C2H2_2"/>
    <property type="match status" value="2"/>
</dbReference>
<dbReference type="PANTHER" id="PTHR45988">
    <property type="entry name" value="C2H2 TYPE ZINC FINGER TRANSCRIPTION FACTOR FAMILY-RELATED"/>
    <property type="match status" value="1"/>
</dbReference>
<dbReference type="Pfam" id="PF13912">
    <property type="entry name" value="zf-C2H2_6"/>
    <property type="match status" value="2"/>
</dbReference>
<dbReference type="PANTHER" id="PTHR45988:SF87">
    <property type="entry name" value="C2H2 AND C2HC ZINC FINGERS SUPERFAMILY PROTEIN"/>
    <property type="match status" value="1"/>
</dbReference>
<dbReference type="AlphaFoldDB" id="R0H212"/>
<dbReference type="InterPro" id="IPR036236">
    <property type="entry name" value="Znf_C2H2_sf"/>
</dbReference>
<keyword evidence="4" id="KW-0862">Zinc</keyword>
<dbReference type="GO" id="GO:0000976">
    <property type="term" value="F:transcription cis-regulatory region binding"/>
    <property type="evidence" value="ECO:0007669"/>
    <property type="project" value="TreeGrafter"/>
</dbReference>
<evidence type="ECO:0000256" key="6">
    <source>
        <dbReference type="ARBA" id="ARBA00023163"/>
    </source>
</evidence>
<dbReference type="STRING" id="81985.R0H212"/>
<protein>
    <recommendedName>
        <fullName evidence="8">C2H2-type domain-containing protein</fullName>
    </recommendedName>
</protein>
<feature type="domain" description="C2H2-type" evidence="8">
    <location>
        <begin position="6"/>
        <end position="33"/>
    </location>
</feature>
<evidence type="ECO:0000256" key="3">
    <source>
        <dbReference type="ARBA" id="ARBA00022771"/>
    </source>
</evidence>
<dbReference type="InterPro" id="IPR013087">
    <property type="entry name" value="Znf_C2H2_type"/>
</dbReference>
<evidence type="ECO:0000259" key="8">
    <source>
        <dbReference type="PROSITE" id="PS50157"/>
    </source>
</evidence>
<name>R0H212_9BRAS</name>
<dbReference type="eggNOG" id="KOG1721">
    <property type="taxonomic scope" value="Eukaryota"/>
</dbReference>
<dbReference type="GO" id="GO:0003700">
    <property type="term" value="F:DNA-binding transcription factor activity"/>
    <property type="evidence" value="ECO:0007669"/>
    <property type="project" value="InterPro"/>
</dbReference>
<keyword evidence="3 7" id="KW-0863">Zinc-finger</keyword>
<dbReference type="PROSITE" id="PS00028">
    <property type="entry name" value="ZINC_FINGER_C2H2_1"/>
    <property type="match status" value="2"/>
</dbReference>
<evidence type="ECO:0000313" key="9">
    <source>
        <dbReference type="EMBL" id="EOA23304.1"/>
    </source>
</evidence>
<organism evidence="9 10">
    <name type="scientific">Capsella rubella</name>
    <dbReference type="NCBI Taxonomy" id="81985"/>
    <lineage>
        <taxon>Eukaryota</taxon>
        <taxon>Viridiplantae</taxon>
        <taxon>Streptophyta</taxon>
        <taxon>Embryophyta</taxon>
        <taxon>Tracheophyta</taxon>
        <taxon>Spermatophyta</taxon>
        <taxon>Magnoliopsida</taxon>
        <taxon>eudicotyledons</taxon>
        <taxon>Gunneridae</taxon>
        <taxon>Pentapetalae</taxon>
        <taxon>rosids</taxon>
        <taxon>malvids</taxon>
        <taxon>Brassicales</taxon>
        <taxon>Brassicaceae</taxon>
        <taxon>Camelineae</taxon>
        <taxon>Capsella</taxon>
    </lineage>
</organism>
<reference evidence="10" key="1">
    <citation type="journal article" date="2013" name="Nat. Genet.">
        <title>The Capsella rubella genome and the genomic consequences of rapid mating system evolution.</title>
        <authorList>
            <person name="Slotte T."/>
            <person name="Hazzouri K.M."/>
            <person name="Agren J.A."/>
            <person name="Koenig D."/>
            <person name="Maumus F."/>
            <person name="Guo Y.L."/>
            <person name="Steige K."/>
            <person name="Platts A.E."/>
            <person name="Escobar J.S."/>
            <person name="Newman L.K."/>
            <person name="Wang W."/>
            <person name="Mandakova T."/>
            <person name="Vello E."/>
            <person name="Smith L.M."/>
            <person name="Henz S.R."/>
            <person name="Steffen J."/>
            <person name="Takuno S."/>
            <person name="Brandvain Y."/>
            <person name="Coop G."/>
            <person name="Andolfatto P."/>
            <person name="Hu T.T."/>
            <person name="Blanchette M."/>
            <person name="Clark R.M."/>
            <person name="Quesneville H."/>
            <person name="Nordborg M."/>
            <person name="Gaut B.S."/>
            <person name="Lysak M.A."/>
            <person name="Jenkins J."/>
            <person name="Grimwood J."/>
            <person name="Chapman J."/>
            <person name="Prochnik S."/>
            <person name="Shu S."/>
            <person name="Rokhsar D."/>
            <person name="Schmutz J."/>
            <person name="Weigel D."/>
            <person name="Wright S.I."/>
        </authorList>
    </citation>
    <scope>NUCLEOTIDE SEQUENCE [LARGE SCALE GENOMIC DNA]</scope>
    <source>
        <strain evidence="10">cv. Monte Gargano</strain>
    </source>
</reference>
<sequence length="318" mass="35626">MSQKLHVCGVCRKKFATLKGVYGHQRIHSSKSNRIEVEDGLQRIWGLKKSRVCSVSASSAKGSSFMTPIEKHEVIEAAINLVMLSRRVYDFASIRSYDFMDLELQPCPKRSKLQKKTCFGYKCDKCDKSFGCYQALGGHQRLHRSILAHKRAYTEAKKIVTQPSSFGVFQEEKILQCVELKPEFHELLGRSGYEKSSTCSKIRFSAVPSPPEGKKIVSQPSSFGVSQEKILHCAQSIDDFCEPLALSGFDKSNSCSKTRFSSLHSPLRSKSHSSYKFEICDKSFVCSQALGGHQTLHRPLKGLLASDKVYTEYDSSVA</sequence>
<evidence type="ECO:0000313" key="10">
    <source>
        <dbReference type="Proteomes" id="UP000029121"/>
    </source>
</evidence>